<evidence type="ECO:0000256" key="2">
    <source>
        <dbReference type="ARBA" id="ARBA00022475"/>
    </source>
</evidence>
<keyword evidence="5 6" id="KW-0472">Membrane</keyword>
<reference evidence="8 9" key="1">
    <citation type="submission" date="2020-09" db="EMBL/GenBank/DDBJ databases">
        <title>Pedobacter sp. SW-16 isolated from soil near Yeocheon.</title>
        <authorList>
            <person name="Im H.S."/>
            <person name="Joung Y."/>
            <person name="Lee S.-S."/>
        </authorList>
    </citation>
    <scope>NUCLEOTIDE SEQUENCE [LARGE SCALE GENOMIC DNA]</scope>
    <source>
        <strain evidence="8 9">SW-16</strain>
    </source>
</reference>
<evidence type="ECO:0000256" key="1">
    <source>
        <dbReference type="ARBA" id="ARBA00004651"/>
    </source>
</evidence>
<gene>
    <name evidence="8" type="ORF">H9N25_12765</name>
</gene>
<evidence type="ECO:0000313" key="9">
    <source>
        <dbReference type="Proteomes" id="UP000516439"/>
    </source>
</evidence>
<evidence type="ECO:0000256" key="5">
    <source>
        <dbReference type="ARBA" id="ARBA00023136"/>
    </source>
</evidence>
<dbReference type="InterPro" id="IPR010432">
    <property type="entry name" value="RDD"/>
</dbReference>
<dbReference type="RefSeq" id="WP_190326122.1">
    <property type="nucleotide sequence ID" value="NZ_CP061171.1"/>
</dbReference>
<feature type="transmembrane region" description="Helical" evidence="6">
    <location>
        <begin position="84"/>
        <end position="108"/>
    </location>
</feature>
<keyword evidence="4 6" id="KW-1133">Transmembrane helix</keyword>
<keyword evidence="3 6" id="KW-0812">Transmembrane</keyword>
<evidence type="ECO:0000256" key="6">
    <source>
        <dbReference type="SAM" id="Phobius"/>
    </source>
</evidence>
<accession>A0ABX6TBJ8</accession>
<dbReference type="InterPro" id="IPR051791">
    <property type="entry name" value="Pra-immunoreactive"/>
</dbReference>
<keyword evidence="9" id="KW-1185">Reference proteome</keyword>
<feature type="domain" description="RDD" evidence="7">
    <location>
        <begin position="166"/>
        <end position="278"/>
    </location>
</feature>
<dbReference type="Pfam" id="PF06271">
    <property type="entry name" value="RDD"/>
    <property type="match status" value="1"/>
</dbReference>
<feature type="transmembrane region" description="Helical" evidence="6">
    <location>
        <begin position="9"/>
        <end position="30"/>
    </location>
</feature>
<dbReference type="Proteomes" id="UP000516439">
    <property type="component" value="Chromosome"/>
</dbReference>
<proteinExistence type="predicted"/>
<feature type="transmembrane region" description="Helical" evidence="6">
    <location>
        <begin position="209"/>
        <end position="230"/>
    </location>
</feature>
<feature type="transmembrane region" description="Helical" evidence="6">
    <location>
        <begin position="50"/>
        <end position="72"/>
    </location>
</feature>
<evidence type="ECO:0000313" key="8">
    <source>
        <dbReference type="EMBL" id="QNR82864.1"/>
    </source>
</evidence>
<dbReference type="PANTHER" id="PTHR36115:SF4">
    <property type="entry name" value="MEMBRANE PROTEIN"/>
    <property type="match status" value="1"/>
</dbReference>
<evidence type="ECO:0000256" key="3">
    <source>
        <dbReference type="ARBA" id="ARBA00022692"/>
    </source>
</evidence>
<sequence>MQKIKSKLTIFIIVTSLFTLVAQFLPRFSLFDWLYLLLSPFSFSFKIPQVISYEAFNLIFRLLFLISGILYYTSKGKQCSLARFLFSVILIDRAVRILKFLLPIIFSFSDFMARRDFSDILLSLIANVFWAYLSFRVLSFFNTQKKIHLIIEDYGGDLVNYVVEAKNWQRVFHLIIDSIIMLIVFYPLLETIARIKFLVLLLDKISLVIGDKALVILIFASFKLIFYSFFEKIFQSSPAKFITGTRVVNKSAEMLKFKTIMIRTLSRFVPFDILSFIFANTGWHDQWSDTLVVKEENIAIQE</sequence>
<comment type="subcellular location">
    <subcellularLocation>
        <location evidence="1">Cell membrane</location>
        <topology evidence="1">Multi-pass membrane protein</topology>
    </subcellularLocation>
</comment>
<dbReference type="PANTHER" id="PTHR36115">
    <property type="entry name" value="PROLINE-RICH ANTIGEN HOMOLOG-RELATED"/>
    <property type="match status" value="1"/>
</dbReference>
<feature type="transmembrane region" description="Helical" evidence="6">
    <location>
        <begin position="120"/>
        <end position="141"/>
    </location>
</feature>
<keyword evidence="2" id="KW-1003">Cell membrane</keyword>
<evidence type="ECO:0000259" key="7">
    <source>
        <dbReference type="Pfam" id="PF06271"/>
    </source>
</evidence>
<protein>
    <submittedName>
        <fullName evidence="8">RDD family protein</fullName>
    </submittedName>
</protein>
<feature type="transmembrane region" description="Helical" evidence="6">
    <location>
        <begin position="171"/>
        <end position="189"/>
    </location>
</feature>
<dbReference type="EMBL" id="CP061171">
    <property type="protein sequence ID" value="QNR82864.1"/>
    <property type="molecule type" value="Genomic_DNA"/>
</dbReference>
<organism evidence="8 9">
    <name type="scientific">Pedobacter riviphilus</name>
    <dbReference type="NCBI Taxonomy" id="2766984"/>
    <lineage>
        <taxon>Bacteria</taxon>
        <taxon>Pseudomonadati</taxon>
        <taxon>Bacteroidota</taxon>
        <taxon>Sphingobacteriia</taxon>
        <taxon>Sphingobacteriales</taxon>
        <taxon>Sphingobacteriaceae</taxon>
        <taxon>Pedobacter</taxon>
    </lineage>
</organism>
<evidence type="ECO:0000256" key="4">
    <source>
        <dbReference type="ARBA" id="ARBA00022989"/>
    </source>
</evidence>
<name>A0ABX6TBJ8_9SPHI</name>